<reference evidence="1" key="1">
    <citation type="submission" date="2017-05" db="UniProtKB">
        <authorList>
            <consortium name="EnsemblMetazoa"/>
        </authorList>
    </citation>
    <scope>IDENTIFICATION</scope>
</reference>
<dbReference type="AlphaFoldDB" id="A0A1X7TEH7"/>
<evidence type="ECO:0008006" key="2">
    <source>
        <dbReference type="Google" id="ProtNLM"/>
    </source>
</evidence>
<dbReference type="InParanoid" id="A0A1X7TEH7"/>
<dbReference type="EnsemblMetazoa" id="Aqu2.1.12766_001">
    <property type="protein sequence ID" value="Aqu2.1.12766_001"/>
    <property type="gene ID" value="Aqu2.1.12766"/>
</dbReference>
<name>A0A1X7TEH7_AMPQE</name>
<proteinExistence type="predicted"/>
<sequence>MRDKSDSAHGIVSIESCYDIGTTLGMSKKDVKTSLIHFDSLTLCLYYQKVLPNVIFTNPQYLLDILSGLVRTSFVSDLELILPKGVSLSPNTQQMLQRDGVFEESIFDDLGLPFVKSLFTPRDFLLLLQYLFVVSPIKGSDSTIQRFFMPIVLPPERMSEEEKKVFTGKCDPLVITFNSKLVLQGLFL</sequence>
<evidence type="ECO:0000313" key="1">
    <source>
        <dbReference type="EnsemblMetazoa" id="Aqu2.1.12766_001"/>
    </source>
</evidence>
<dbReference type="OrthoDB" id="10683581at2759"/>
<accession>A0A1X7TEH7</accession>
<protein>
    <recommendedName>
        <fullName evidence="2">C-terminal of Roc (COR) domain-containing protein</fullName>
    </recommendedName>
</protein>
<organism evidence="1">
    <name type="scientific">Amphimedon queenslandica</name>
    <name type="common">Sponge</name>
    <dbReference type="NCBI Taxonomy" id="400682"/>
    <lineage>
        <taxon>Eukaryota</taxon>
        <taxon>Metazoa</taxon>
        <taxon>Porifera</taxon>
        <taxon>Demospongiae</taxon>
        <taxon>Heteroscleromorpha</taxon>
        <taxon>Haplosclerida</taxon>
        <taxon>Niphatidae</taxon>
        <taxon>Amphimedon</taxon>
    </lineage>
</organism>